<evidence type="ECO:0000256" key="3">
    <source>
        <dbReference type="ARBA" id="ARBA00022485"/>
    </source>
</evidence>
<keyword evidence="4" id="KW-0949">S-adenosyl-L-methionine</keyword>
<reference evidence="14" key="1">
    <citation type="submission" date="2020-10" db="EMBL/GenBank/DDBJ databases">
        <authorList>
            <person name="Gilroy R."/>
        </authorList>
    </citation>
    <scope>NUCLEOTIDE SEQUENCE</scope>
    <source>
        <strain evidence="14">ChiGjej3B3-7149</strain>
    </source>
</reference>
<evidence type="ECO:0000256" key="5">
    <source>
        <dbReference type="ARBA" id="ARBA00022723"/>
    </source>
</evidence>
<dbReference type="SFLD" id="SFLDG01067">
    <property type="entry name" value="SPASM/twitch_domain_containing"/>
    <property type="match status" value="1"/>
</dbReference>
<dbReference type="InterPro" id="IPR013785">
    <property type="entry name" value="Aldolase_TIM"/>
</dbReference>
<comment type="catalytic activity">
    <reaction evidence="12">
        <text>GTP + AH2 + S-adenosyl-L-methionine = (8S)-3',8-cyclo-7,8-dihydroguanosine 5'-triphosphate + 5'-deoxyadenosine + L-methionine + A + H(+)</text>
        <dbReference type="Rhea" id="RHEA:49576"/>
        <dbReference type="ChEBI" id="CHEBI:13193"/>
        <dbReference type="ChEBI" id="CHEBI:15378"/>
        <dbReference type="ChEBI" id="CHEBI:17319"/>
        <dbReference type="ChEBI" id="CHEBI:17499"/>
        <dbReference type="ChEBI" id="CHEBI:37565"/>
        <dbReference type="ChEBI" id="CHEBI:57844"/>
        <dbReference type="ChEBI" id="CHEBI:59789"/>
        <dbReference type="ChEBI" id="CHEBI:131766"/>
        <dbReference type="EC" id="4.1.99.22"/>
    </reaction>
</comment>
<feature type="domain" description="Radical SAM core" evidence="13">
    <location>
        <begin position="4"/>
        <end position="220"/>
    </location>
</feature>
<keyword evidence="7" id="KW-0408">Iron</keyword>
<gene>
    <name evidence="14" type="primary">moaA</name>
    <name evidence="14" type="ORF">IAD36_02140</name>
</gene>
<dbReference type="GO" id="GO:0046872">
    <property type="term" value="F:metal ion binding"/>
    <property type="evidence" value="ECO:0007669"/>
    <property type="project" value="UniProtKB-KW"/>
</dbReference>
<evidence type="ECO:0000313" key="15">
    <source>
        <dbReference type="Proteomes" id="UP000824238"/>
    </source>
</evidence>
<keyword evidence="8" id="KW-0411">Iron-sulfur</keyword>
<dbReference type="InterPro" id="IPR040064">
    <property type="entry name" value="MoaA-like"/>
</dbReference>
<dbReference type="EMBL" id="DVHH01000058">
    <property type="protein sequence ID" value="HIR54387.1"/>
    <property type="molecule type" value="Genomic_DNA"/>
</dbReference>
<dbReference type="SFLD" id="SFLDG01386">
    <property type="entry name" value="main_SPASM_domain-containing"/>
    <property type="match status" value="1"/>
</dbReference>
<dbReference type="AlphaFoldDB" id="A0A9D1DK79"/>
<dbReference type="InterPro" id="IPR000385">
    <property type="entry name" value="MoaA_NifB_PqqE_Fe-S-bd_CS"/>
</dbReference>
<dbReference type="CDD" id="cd21117">
    <property type="entry name" value="Twitch_MoaA"/>
    <property type="match status" value="1"/>
</dbReference>
<accession>A0A9D1DK79</accession>
<dbReference type="SUPFAM" id="SSF102114">
    <property type="entry name" value="Radical SAM enzymes"/>
    <property type="match status" value="1"/>
</dbReference>
<keyword evidence="11" id="KW-0456">Lyase</keyword>
<dbReference type="InterPro" id="IPR013483">
    <property type="entry name" value="MoaA"/>
</dbReference>
<dbReference type="CDD" id="cd01335">
    <property type="entry name" value="Radical_SAM"/>
    <property type="match status" value="1"/>
</dbReference>
<keyword evidence="5" id="KW-0479">Metal-binding</keyword>
<dbReference type="PROSITE" id="PS51918">
    <property type="entry name" value="RADICAL_SAM"/>
    <property type="match status" value="1"/>
</dbReference>
<dbReference type="GO" id="GO:0006777">
    <property type="term" value="P:Mo-molybdopterin cofactor biosynthetic process"/>
    <property type="evidence" value="ECO:0007669"/>
    <property type="project" value="UniProtKB-KW"/>
</dbReference>
<keyword evidence="6" id="KW-0547">Nucleotide-binding</keyword>
<dbReference type="GO" id="GO:0005525">
    <property type="term" value="F:GTP binding"/>
    <property type="evidence" value="ECO:0007669"/>
    <property type="project" value="UniProtKB-KW"/>
</dbReference>
<reference evidence="14" key="2">
    <citation type="journal article" date="2021" name="PeerJ">
        <title>Extensive microbial diversity within the chicken gut microbiome revealed by metagenomics and culture.</title>
        <authorList>
            <person name="Gilroy R."/>
            <person name="Ravi A."/>
            <person name="Getino M."/>
            <person name="Pursley I."/>
            <person name="Horton D.L."/>
            <person name="Alikhan N.F."/>
            <person name="Baker D."/>
            <person name="Gharbi K."/>
            <person name="Hall N."/>
            <person name="Watson M."/>
            <person name="Adriaenssens E.M."/>
            <person name="Foster-Nyarko E."/>
            <person name="Jarju S."/>
            <person name="Secka A."/>
            <person name="Antonio M."/>
            <person name="Oren A."/>
            <person name="Chaudhuri R.R."/>
            <person name="La Ragione R."/>
            <person name="Hildebrand F."/>
            <person name="Pallen M.J."/>
        </authorList>
    </citation>
    <scope>NUCLEOTIDE SEQUENCE</scope>
    <source>
        <strain evidence="14">ChiGjej3B3-7149</strain>
    </source>
</reference>
<dbReference type="Pfam" id="PF04055">
    <property type="entry name" value="Radical_SAM"/>
    <property type="match status" value="1"/>
</dbReference>
<comment type="cofactor">
    <cofactor evidence="1">
        <name>[4Fe-4S] cluster</name>
        <dbReference type="ChEBI" id="CHEBI:49883"/>
    </cofactor>
</comment>
<evidence type="ECO:0000259" key="13">
    <source>
        <dbReference type="PROSITE" id="PS51918"/>
    </source>
</evidence>
<dbReference type="InterPro" id="IPR006638">
    <property type="entry name" value="Elp3/MiaA/NifB-like_rSAM"/>
</dbReference>
<evidence type="ECO:0000256" key="7">
    <source>
        <dbReference type="ARBA" id="ARBA00023004"/>
    </source>
</evidence>
<evidence type="ECO:0000256" key="10">
    <source>
        <dbReference type="ARBA" id="ARBA00023150"/>
    </source>
</evidence>
<dbReference type="SFLD" id="SFLDS00029">
    <property type="entry name" value="Radical_SAM"/>
    <property type="match status" value="1"/>
</dbReference>
<dbReference type="PROSITE" id="PS01305">
    <property type="entry name" value="MOAA_NIFB_PQQE"/>
    <property type="match status" value="1"/>
</dbReference>
<dbReference type="SFLD" id="SFLDG01383">
    <property type="entry name" value="cyclic_pyranopterin_phosphate"/>
    <property type="match status" value="1"/>
</dbReference>
<dbReference type="PANTHER" id="PTHR22960:SF0">
    <property type="entry name" value="MOLYBDENUM COFACTOR BIOSYNTHESIS PROTEIN 1"/>
    <property type="match status" value="1"/>
</dbReference>
<dbReference type="InterPro" id="IPR058240">
    <property type="entry name" value="rSAM_sf"/>
</dbReference>
<dbReference type="Gene3D" id="3.20.20.70">
    <property type="entry name" value="Aldolase class I"/>
    <property type="match status" value="1"/>
</dbReference>
<keyword evidence="3" id="KW-0004">4Fe-4S</keyword>
<dbReference type="InterPro" id="IPR010505">
    <property type="entry name" value="MoaA_twitch"/>
</dbReference>
<dbReference type="GO" id="GO:0051539">
    <property type="term" value="F:4 iron, 4 sulfur cluster binding"/>
    <property type="evidence" value="ECO:0007669"/>
    <property type="project" value="UniProtKB-KW"/>
</dbReference>
<protein>
    <recommendedName>
        <fullName evidence="2">GTP 3',8-cyclase</fullName>
        <ecNumber evidence="2">4.1.99.22</ecNumber>
    </recommendedName>
</protein>
<evidence type="ECO:0000256" key="2">
    <source>
        <dbReference type="ARBA" id="ARBA00012167"/>
    </source>
</evidence>
<dbReference type="GO" id="GO:0061798">
    <property type="term" value="F:GTP 3',8'-cyclase activity"/>
    <property type="evidence" value="ECO:0007669"/>
    <property type="project" value="UniProtKB-EC"/>
</dbReference>
<dbReference type="GO" id="GO:0061799">
    <property type="term" value="F:cyclic pyranopterin monophosphate synthase activity"/>
    <property type="evidence" value="ECO:0007669"/>
    <property type="project" value="TreeGrafter"/>
</dbReference>
<evidence type="ECO:0000256" key="6">
    <source>
        <dbReference type="ARBA" id="ARBA00022741"/>
    </source>
</evidence>
<dbReference type="PANTHER" id="PTHR22960">
    <property type="entry name" value="MOLYBDOPTERIN COFACTOR SYNTHESIS PROTEIN A"/>
    <property type="match status" value="1"/>
</dbReference>
<evidence type="ECO:0000256" key="11">
    <source>
        <dbReference type="ARBA" id="ARBA00023239"/>
    </source>
</evidence>
<dbReference type="Pfam" id="PF06463">
    <property type="entry name" value="Mob_synth_C"/>
    <property type="match status" value="1"/>
</dbReference>
<dbReference type="InterPro" id="IPR050105">
    <property type="entry name" value="MoCo_biosynth_MoaA/MoaC"/>
</dbReference>
<evidence type="ECO:0000256" key="9">
    <source>
        <dbReference type="ARBA" id="ARBA00023134"/>
    </source>
</evidence>
<proteinExistence type="predicted"/>
<evidence type="ECO:0000256" key="4">
    <source>
        <dbReference type="ARBA" id="ARBA00022691"/>
    </source>
</evidence>
<dbReference type="EC" id="4.1.99.22" evidence="2"/>
<comment type="caution">
    <text evidence="14">The sequence shown here is derived from an EMBL/GenBank/DDBJ whole genome shotgun (WGS) entry which is preliminary data.</text>
</comment>
<evidence type="ECO:0000256" key="8">
    <source>
        <dbReference type="ARBA" id="ARBA00023014"/>
    </source>
</evidence>
<keyword evidence="9" id="KW-0342">GTP-binding</keyword>
<keyword evidence="10" id="KW-0501">Molybdenum cofactor biosynthesis</keyword>
<evidence type="ECO:0000313" key="14">
    <source>
        <dbReference type="EMBL" id="HIR54387.1"/>
    </source>
</evidence>
<organism evidence="14 15">
    <name type="scientific">Candidatus Scatomorpha intestinigallinarum</name>
    <dbReference type="NCBI Taxonomy" id="2840923"/>
    <lineage>
        <taxon>Bacteria</taxon>
        <taxon>Bacillati</taxon>
        <taxon>Bacillota</taxon>
        <taxon>Clostridia</taxon>
        <taxon>Eubacteriales</taxon>
        <taxon>Candidatus Scatomorpha</taxon>
    </lineage>
</organism>
<evidence type="ECO:0000256" key="12">
    <source>
        <dbReference type="ARBA" id="ARBA00048697"/>
    </source>
</evidence>
<evidence type="ECO:0000256" key="1">
    <source>
        <dbReference type="ARBA" id="ARBA00001966"/>
    </source>
</evidence>
<dbReference type="SMART" id="SM00729">
    <property type="entry name" value="Elp3"/>
    <property type="match status" value="1"/>
</dbReference>
<dbReference type="NCBIfam" id="TIGR02666">
    <property type="entry name" value="moaA"/>
    <property type="match status" value="1"/>
</dbReference>
<name>A0A9D1DK79_9FIRM</name>
<sequence>MRDGYGRDIYYLRLSVTDLCNLRCVYCMPAQGVEKRRHEDILSIEELEEIALAAGRCGIRKIRLTGGEPLVRRGIVDICARTAAAPGVEEVCMTTNGLLLPGLAADLRRAGLRRVNISLDTLSPERYRQVTRIGELEAALAGLRAALDNFETVKINAVLIGGEGEAEIPRMVELSRELPVEVRFIELMPIGECAHWPEGRFIPNTRVLEAVPELEPCGSSGVAWLYSLPNAKGRVGLISPLSSHFCPECNRIRITPDGRLKPCLHSAQEIELRGLRGAELDAKLMEGICAKPMRHHLSAVSPSESLRGMSRIGG</sequence>
<dbReference type="Proteomes" id="UP000824238">
    <property type="component" value="Unassembled WGS sequence"/>
</dbReference>
<dbReference type="InterPro" id="IPR007197">
    <property type="entry name" value="rSAM"/>
</dbReference>